<dbReference type="Gramene" id="PRQ21191">
    <property type="protein sequence ID" value="PRQ21191"/>
    <property type="gene ID" value="RchiOBHm_Chr7g0236471"/>
</dbReference>
<evidence type="ECO:0000313" key="1">
    <source>
        <dbReference type="EMBL" id="PRQ21191.1"/>
    </source>
</evidence>
<gene>
    <name evidence="1" type="ORF">RchiOBHm_Chr7g0236471</name>
</gene>
<accession>A0A2P6PGX9</accession>
<name>A0A2P6PGX9_ROSCH</name>
<organism evidence="1 2">
    <name type="scientific">Rosa chinensis</name>
    <name type="common">China rose</name>
    <dbReference type="NCBI Taxonomy" id="74649"/>
    <lineage>
        <taxon>Eukaryota</taxon>
        <taxon>Viridiplantae</taxon>
        <taxon>Streptophyta</taxon>
        <taxon>Embryophyta</taxon>
        <taxon>Tracheophyta</taxon>
        <taxon>Spermatophyta</taxon>
        <taxon>Magnoliopsida</taxon>
        <taxon>eudicotyledons</taxon>
        <taxon>Gunneridae</taxon>
        <taxon>Pentapetalae</taxon>
        <taxon>rosids</taxon>
        <taxon>fabids</taxon>
        <taxon>Rosales</taxon>
        <taxon>Rosaceae</taxon>
        <taxon>Rosoideae</taxon>
        <taxon>Rosoideae incertae sedis</taxon>
        <taxon>Rosa</taxon>
    </lineage>
</organism>
<comment type="caution">
    <text evidence="1">The sequence shown here is derived from an EMBL/GenBank/DDBJ whole genome shotgun (WGS) entry which is preliminary data.</text>
</comment>
<evidence type="ECO:0000313" key="2">
    <source>
        <dbReference type="Proteomes" id="UP000238479"/>
    </source>
</evidence>
<sequence>MPGTSMAAAGIGLLLKESKKEEILLFEIGSSIGIPNDPGFGLTVQIKLRKYQGRCRRVRIVLEVEVVPNQFFISRVESETHRKTTIHNPKFLSGFELGFSGLEFGDSGLEKQRIEAEKNRERRGFSGLEFGDSGLEKQRIEAEKNRERREIAIVNCERVKSGIL</sequence>
<proteinExistence type="predicted"/>
<keyword evidence="2" id="KW-1185">Reference proteome</keyword>
<dbReference type="AlphaFoldDB" id="A0A2P6PGX9"/>
<protein>
    <submittedName>
        <fullName evidence="1">Uncharacterized protein</fullName>
    </submittedName>
</protein>
<reference evidence="1 2" key="1">
    <citation type="journal article" date="2018" name="Nat. Genet.">
        <title>The Rosa genome provides new insights in the design of modern roses.</title>
        <authorList>
            <person name="Bendahmane M."/>
        </authorList>
    </citation>
    <scope>NUCLEOTIDE SEQUENCE [LARGE SCALE GENOMIC DNA]</scope>
    <source>
        <strain evidence="2">cv. Old Blush</strain>
    </source>
</reference>
<dbReference type="Proteomes" id="UP000238479">
    <property type="component" value="Chromosome 7"/>
</dbReference>
<dbReference type="EMBL" id="PDCK01000045">
    <property type="protein sequence ID" value="PRQ21191.1"/>
    <property type="molecule type" value="Genomic_DNA"/>
</dbReference>